<evidence type="ECO:0000256" key="1">
    <source>
        <dbReference type="SAM" id="MobiDB-lite"/>
    </source>
</evidence>
<sequence length="199" mass="21793">MSQVDDRKEVEEYHQQENPNEGPLSDFSPASLRLDVLGNCVELEPLHWCPVSSSRGVNVLRLIECSHPTRNLHDEIHQKHCRAALCIALLTCCLLVPSNGKVSASLATVASQMLEDKNVVPLVFAWIGPDLCRSSRRGCVLGGNSSLCSEGVEVESNVNAIPTPKLVKICFGVMITDISLNVVDHAYGEDLYDTLNLQI</sequence>
<reference evidence="2" key="1">
    <citation type="submission" date="2019-11" db="EMBL/GenBank/DDBJ databases">
        <authorList>
            <person name="Liu Y."/>
            <person name="Hou J."/>
            <person name="Li T.-Q."/>
            <person name="Guan C.-H."/>
            <person name="Wu X."/>
            <person name="Wu H.-Z."/>
            <person name="Ling F."/>
            <person name="Zhang R."/>
            <person name="Shi X.-G."/>
            <person name="Ren J.-P."/>
            <person name="Chen E.-F."/>
            <person name="Sun J.-M."/>
        </authorList>
    </citation>
    <scope>NUCLEOTIDE SEQUENCE</scope>
    <source>
        <strain evidence="2">Adult_tree_wgs_1</strain>
        <tissue evidence="2">Leaves</tissue>
    </source>
</reference>
<dbReference type="Proteomes" id="UP000626092">
    <property type="component" value="Unassembled WGS sequence"/>
</dbReference>
<dbReference type="AlphaFoldDB" id="A0A834G7K3"/>
<evidence type="ECO:0000313" key="2">
    <source>
        <dbReference type="EMBL" id="KAF7121443.1"/>
    </source>
</evidence>
<gene>
    <name evidence="2" type="ORF">RHSIM_Rhsim13G0045800</name>
</gene>
<accession>A0A834G7K3</accession>
<feature type="compositionally biased region" description="Basic and acidic residues" evidence="1">
    <location>
        <begin position="1"/>
        <end position="15"/>
    </location>
</feature>
<comment type="caution">
    <text evidence="2">The sequence shown here is derived from an EMBL/GenBank/DDBJ whole genome shotgun (WGS) entry which is preliminary data.</text>
</comment>
<dbReference type="OrthoDB" id="10489012at2759"/>
<feature type="region of interest" description="Disordered" evidence="1">
    <location>
        <begin position="1"/>
        <end position="26"/>
    </location>
</feature>
<proteinExistence type="predicted"/>
<protein>
    <submittedName>
        <fullName evidence="2">Uncharacterized protein</fullName>
    </submittedName>
</protein>
<organism evidence="2 3">
    <name type="scientific">Rhododendron simsii</name>
    <name type="common">Sims's rhododendron</name>
    <dbReference type="NCBI Taxonomy" id="118357"/>
    <lineage>
        <taxon>Eukaryota</taxon>
        <taxon>Viridiplantae</taxon>
        <taxon>Streptophyta</taxon>
        <taxon>Embryophyta</taxon>
        <taxon>Tracheophyta</taxon>
        <taxon>Spermatophyta</taxon>
        <taxon>Magnoliopsida</taxon>
        <taxon>eudicotyledons</taxon>
        <taxon>Gunneridae</taxon>
        <taxon>Pentapetalae</taxon>
        <taxon>asterids</taxon>
        <taxon>Ericales</taxon>
        <taxon>Ericaceae</taxon>
        <taxon>Ericoideae</taxon>
        <taxon>Rhodoreae</taxon>
        <taxon>Rhododendron</taxon>
    </lineage>
</organism>
<dbReference type="EMBL" id="WJXA01000013">
    <property type="protein sequence ID" value="KAF7121443.1"/>
    <property type="molecule type" value="Genomic_DNA"/>
</dbReference>
<evidence type="ECO:0000313" key="3">
    <source>
        <dbReference type="Proteomes" id="UP000626092"/>
    </source>
</evidence>
<keyword evidence="3" id="KW-1185">Reference proteome</keyword>
<name>A0A834G7K3_RHOSS</name>